<protein>
    <submittedName>
        <fullName evidence="1">Uncharacterized protein</fullName>
    </submittedName>
</protein>
<evidence type="ECO:0000313" key="1">
    <source>
        <dbReference type="EMBL" id="KAF0044061.1"/>
    </source>
</evidence>
<name>A0A6A4TMK9_SCOMX</name>
<gene>
    <name evidence="1" type="ORF">F2P81_003219</name>
</gene>
<reference evidence="1 2" key="1">
    <citation type="submission" date="2019-06" db="EMBL/GenBank/DDBJ databases">
        <title>Draft genomes of female and male turbot (Scophthalmus maximus).</title>
        <authorList>
            <person name="Xu H."/>
            <person name="Xu X.-W."/>
            <person name="Shao C."/>
            <person name="Chen S."/>
        </authorList>
    </citation>
    <scope>NUCLEOTIDE SEQUENCE [LARGE SCALE GENOMIC DNA]</scope>
    <source>
        <strain evidence="1">Ysfricsl-2016a</strain>
        <tissue evidence="1">Blood</tissue>
    </source>
</reference>
<proteinExistence type="predicted"/>
<evidence type="ECO:0000313" key="2">
    <source>
        <dbReference type="Proteomes" id="UP000438429"/>
    </source>
</evidence>
<comment type="caution">
    <text evidence="1">The sequence shown here is derived from an EMBL/GenBank/DDBJ whole genome shotgun (WGS) entry which is preliminary data.</text>
</comment>
<dbReference type="EMBL" id="VEVO01000003">
    <property type="protein sequence ID" value="KAF0044061.1"/>
    <property type="molecule type" value="Genomic_DNA"/>
</dbReference>
<accession>A0A6A4TMK9</accession>
<dbReference type="Proteomes" id="UP000438429">
    <property type="component" value="Unassembled WGS sequence"/>
</dbReference>
<dbReference type="AlphaFoldDB" id="A0A6A4TMK9"/>
<organism evidence="1 2">
    <name type="scientific">Scophthalmus maximus</name>
    <name type="common">Turbot</name>
    <name type="synonym">Psetta maxima</name>
    <dbReference type="NCBI Taxonomy" id="52904"/>
    <lineage>
        <taxon>Eukaryota</taxon>
        <taxon>Metazoa</taxon>
        <taxon>Chordata</taxon>
        <taxon>Craniata</taxon>
        <taxon>Vertebrata</taxon>
        <taxon>Euteleostomi</taxon>
        <taxon>Actinopterygii</taxon>
        <taxon>Neopterygii</taxon>
        <taxon>Teleostei</taxon>
        <taxon>Neoteleostei</taxon>
        <taxon>Acanthomorphata</taxon>
        <taxon>Carangaria</taxon>
        <taxon>Pleuronectiformes</taxon>
        <taxon>Pleuronectoidei</taxon>
        <taxon>Scophthalmidae</taxon>
        <taxon>Scophthalmus</taxon>
    </lineage>
</organism>
<sequence>MLFFFQTVGCTNGGKPARCLPLTTVDADSTICLLKSSTELSTMYEFSLRDRRYQFRFILTFLLTWERSSIWCCEGECRNLGPPQRKFFKVVCNTDEAEKSVMDKQKRTYSGFNPAVDDDFVSSAVAGQIAFNQLGTLRTGNATAACRSAQNPACLCSPSSQMQHLDFKRPK</sequence>